<evidence type="ECO:0000256" key="2">
    <source>
        <dbReference type="SAM" id="Phobius"/>
    </source>
</evidence>
<keyword evidence="2" id="KW-0812">Transmembrane</keyword>
<feature type="transmembrane region" description="Helical" evidence="2">
    <location>
        <begin position="225"/>
        <end position="242"/>
    </location>
</feature>
<feature type="transmembrane region" description="Helical" evidence="2">
    <location>
        <begin position="136"/>
        <end position="156"/>
    </location>
</feature>
<feature type="region of interest" description="Disordered" evidence="1">
    <location>
        <begin position="475"/>
        <end position="525"/>
    </location>
</feature>
<evidence type="ECO:0000256" key="1">
    <source>
        <dbReference type="SAM" id="MobiDB-lite"/>
    </source>
</evidence>
<reference evidence="3" key="1">
    <citation type="journal article" date="2023" name="Microbiol Resour">
        <title>Genome Sequences of Rhodoplanes serenus and Two Thermotolerant Strains, Rhodoplanes tepidamans and 'Rhodoplanes cryptolactis,' Further Refine the Genus.</title>
        <authorList>
            <person name="Rayyan A.A."/>
            <person name="Kyndt J.A."/>
        </authorList>
    </citation>
    <scope>NUCLEOTIDE SEQUENCE</scope>
    <source>
        <strain evidence="3">DSM 9987</strain>
    </source>
</reference>
<dbReference type="Proteomes" id="UP001165652">
    <property type="component" value="Unassembled WGS sequence"/>
</dbReference>
<organism evidence="3 4">
    <name type="scientific">Rhodoplanes tepidamans</name>
    <name type="common">Rhodoplanes cryptolactis</name>
    <dbReference type="NCBI Taxonomy" id="200616"/>
    <lineage>
        <taxon>Bacteria</taxon>
        <taxon>Pseudomonadati</taxon>
        <taxon>Pseudomonadota</taxon>
        <taxon>Alphaproteobacteria</taxon>
        <taxon>Hyphomicrobiales</taxon>
        <taxon>Nitrobacteraceae</taxon>
        <taxon>Rhodoplanes</taxon>
    </lineage>
</organism>
<gene>
    <name evidence="3" type="ORF">PQJ73_06060</name>
</gene>
<dbReference type="RefSeq" id="WP_272776088.1">
    <property type="nucleotide sequence ID" value="NZ_JAQQLI010000006.1"/>
</dbReference>
<feature type="transmembrane region" description="Helical" evidence="2">
    <location>
        <begin position="269"/>
        <end position="289"/>
    </location>
</feature>
<keyword evidence="2" id="KW-0472">Membrane</keyword>
<reference evidence="3" key="2">
    <citation type="submission" date="2023-02" db="EMBL/GenBank/DDBJ databases">
        <authorList>
            <person name="Rayyan A."/>
            <person name="Meyer T."/>
            <person name="Kyndt J.A."/>
        </authorList>
    </citation>
    <scope>NUCLEOTIDE SEQUENCE</scope>
    <source>
        <strain evidence="3">DSM 9987</strain>
    </source>
</reference>
<keyword evidence="2" id="KW-1133">Transmembrane helix</keyword>
<evidence type="ECO:0000313" key="4">
    <source>
        <dbReference type="Proteomes" id="UP001165652"/>
    </source>
</evidence>
<feature type="transmembrane region" description="Helical" evidence="2">
    <location>
        <begin position="86"/>
        <end position="106"/>
    </location>
</feature>
<accession>A0ABT5J708</accession>
<evidence type="ECO:0000313" key="3">
    <source>
        <dbReference type="EMBL" id="MDC7785242.1"/>
    </source>
</evidence>
<keyword evidence="4" id="KW-1185">Reference proteome</keyword>
<feature type="transmembrane region" description="Helical" evidence="2">
    <location>
        <begin position="163"/>
        <end position="181"/>
    </location>
</feature>
<feature type="transmembrane region" description="Helical" evidence="2">
    <location>
        <begin position="374"/>
        <end position="399"/>
    </location>
</feature>
<evidence type="ECO:0008006" key="5">
    <source>
        <dbReference type="Google" id="ProtNLM"/>
    </source>
</evidence>
<comment type="caution">
    <text evidence="3">The sequence shown here is derived from an EMBL/GenBank/DDBJ whole genome shotgun (WGS) entry which is preliminary data.</text>
</comment>
<feature type="transmembrane region" description="Helical" evidence="2">
    <location>
        <begin position="247"/>
        <end position="263"/>
    </location>
</feature>
<sequence length="525" mass="54045">MSLEPIGAVTLAAGLIAFAFGPEVALFVLAVAALLGAAAAVQLPALGGSSIPPAPVVLGFVLIAVFRFERLRAAAFRSLVFPKPGFWLLVAVLYAVVTAWFMPRIFAGMTNVYSMARNDVGIGIVMLPLGPRASNITQSVYLLAGLLCFTAIAALATAGKARTIAAAILVAAGLNLVFAAIDLAGHWAGQLDLLAPIRNANYRMLESGEIQGFKRIVGSFSEAGAYSYASIGFYAFAASLWLDRYGAPLLGTIAGLSLLTLVLSTSSTAYAALALFSTVLYVGSIRRLVDTRASDRHFAHVWLGPVVFAAVVAGAMLVPQVWSSVSALYDSAVTNKLSSQSGIERMQWNARALESFFDTYGFGAGLGSVRASSFVVALLANCGVVGLLLFCVFLATIVLRPRRRGAAEAAATIGRAAAMACVAKLFAATVSAGSVDLGLDFSIFAGLAAATSVLPRAPARRSGFVPLVGEPQATGGAVVQSGPGPATEPVASDAAGTPGRPAGPSRGRHSTEHAGRIPADQAAGR</sequence>
<feature type="transmembrane region" description="Helical" evidence="2">
    <location>
        <begin position="301"/>
        <end position="322"/>
    </location>
</feature>
<name>A0ABT5J708_RHOTP</name>
<dbReference type="EMBL" id="JAQQLI010000006">
    <property type="protein sequence ID" value="MDC7785242.1"/>
    <property type="molecule type" value="Genomic_DNA"/>
</dbReference>
<feature type="transmembrane region" description="Helical" evidence="2">
    <location>
        <begin position="12"/>
        <end position="39"/>
    </location>
</feature>
<protein>
    <recommendedName>
        <fullName evidence="5">Glycoside hydrolase</fullName>
    </recommendedName>
</protein>
<proteinExistence type="predicted"/>
<feature type="transmembrane region" description="Helical" evidence="2">
    <location>
        <begin position="45"/>
        <end position="66"/>
    </location>
</feature>